<gene>
    <name evidence="1" type="ORF">FYJ72_03905</name>
</gene>
<comment type="caution">
    <text evidence="1">The sequence shown here is derived from an EMBL/GenBank/DDBJ whole genome shotgun (WGS) entry which is preliminary data.</text>
</comment>
<evidence type="ECO:0000313" key="1">
    <source>
        <dbReference type="EMBL" id="MST76847.1"/>
    </source>
</evidence>
<reference evidence="1 2" key="1">
    <citation type="submission" date="2019-08" db="EMBL/GenBank/DDBJ databases">
        <title>In-depth cultivation of the pig gut microbiome towards novel bacterial diversity and tailored functional studies.</title>
        <authorList>
            <person name="Wylensek D."/>
            <person name="Hitch T.C.A."/>
            <person name="Clavel T."/>
        </authorList>
    </citation>
    <scope>NUCLEOTIDE SEQUENCE [LARGE SCALE GENOMIC DNA]</scope>
    <source>
        <strain evidence="1 2">LKV-178-WT-2C</strain>
    </source>
</reference>
<evidence type="ECO:0000313" key="2">
    <source>
        <dbReference type="Proteomes" id="UP000450161"/>
    </source>
</evidence>
<dbReference type="RefSeq" id="WP_154480467.1">
    <property type="nucleotide sequence ID" value="NZ_VUNF01000004.1"/>
</dbReference>
<proteinExistence type="predicted"/>
<dbReference type="AlphaFoldDB" id="A0A6I2TWH6"/>
<protein>
    <submittedName>
        <fullName evidence="1">Uncharacterized protein</fullName>
    </submittedName>
</protein>
<sequence>MGYRLHSATRYEVKYSAGDFNHQCEEIHNLLSACGAEYTGDCYDSEFEVSRNDWEKVIKKLKNLDSLPEEEKDEIMEAIGEMKCTLKNIIEGMEFLLKESDPNNDFLHLSYF</sequence>
<organism evidence="1 2">
    <name type="scientific">Segatella copri</name>
    <dbReference type="NCBI Taxonomy" id="165179"/>
    <lineage>
        <taxon>Bacteria</taxon>
        <taxon>Pseudomonadati</taxon>
        <taxon>Bacteroidota</taxon>
        <taxon>Bacteroidia</taxon>
        <taxon>Bacteroidales</taxon>
        <taxon>Prevotellaceae</taxon>
        <taxon>Segatella</taxon>
    </lineage>
</organism>
<name>A0A6I2TWH6_9BACT</name>
<accession>A0A6I2TWH6</accession>
<dbReference type="EMBL" id="VUNF01000004">
    <property type="protein sequence ID" value="MST76847.1"/>
    <property type="molecule type" value="Genomic_DNA"/>
</dbReference>
<dbReference type="Proteomes" id="UP000450161">
    <property type="component" value="Unassembled WGS sequence"/>
</dbReference>